<dbReference type="Proteomes" id="UP001149165">
    <property type="component" value="Unassembled WGS sequence"/>
</dbReference>
<keyword evidence="2" id="KW-1185">Reference proteome</keyword>
<comment type="caution">
    <text evidence="1">The sequence shown here is derived from an EMBL/GenBank/DDBJ whole genome shotgun (WGS) entry which is preliminary data.</text>
</comment>
<accession>A0A9W9G914</accession>
<protein>
    <submittedName>
        <fullName evidence="1">Uncharacterized protein</fullName>
    </submittedName>
</protein>
<reference evidence="1" key="2">
    <citation type="journal article" date="2023" name="IMA Fungus">
        <title>Comparative genomic study of the Penicillium genus elucidates a diverse pangenome and 15 lateral gene transfer events.</title>
        <authorList>
            <person name="Petersen C."/>
            <person name="Sorensen T."/>
            <person name="Nielsen M.R."/>
            <person name="Sondergaard T.E."/>
            <person name="Sorensen J.L."/>
            <person name="Fitzpatrick D.A."/>
            <person name="Frisvad J.C."/>
            <person name="Nielsen K.L."/>
        </authorList>
    </citation>
    <scope>NUCLEOTIDE SEQUENCE</scope>
    <source>
        <strain evidence="1">IBT 30069</strain>
    </source>
</reference>
<organism evidence="1 2">
    <name type="scientific">Penicillium angulare</name>
    <dbReference type="NCBI Taxonomy" id="116970"/>
    <lineage>
        <taxon>Eukaryota</taxon>
        <taxon>Fungi</taxon>
        <taxon>Dikarya</taxon>
        <taxon>Ascomycota</taxon>
        <taxon>Pezizomycotina</taxon>
        <taxon>Eurotiomycetes</taxon>
        <taxon>Eurotiomycetidae</taxon>
        <taxon>Eurotiales</taxon>
        <taxon>Aspergillaceae</taxon>
        <taxon>Penicillium</taxon>
    </lineage>
</organism>
<gene>
    <name evidence="1" type="ORF">N7456_002718</name>
</gene>
<evidence type="ECO:0000313" key="2">
    <source>
        <dbReference type="Proteomes" id="UP001149165"/>
    </source>
</evidence>
<dbReference type="OrthoDB" id="5422905at2759"/>
<sequence>MQRPEIAFISGPIDTGPQEIYFHEHYVPKLKEAIERGDDFVIGPIPSGVDADALSYLLSFPIAPTRITICVTQAEDGMWGARLRSTGVHVQVVDGQMTRERDATLTSISTYDILRIRTREEASAFYGRIAREAYVTNTERNWKRRRGIEEYATVDAEEINNSVGMK</sequence>
<dbReference type="AlphaFoldDB" id="A0A9W9G914"/>
<dbReference type="EMBL" id="JAPQKH010000002">
    <property type="protein sequence ID" value="KAJ5114184.1"/>
    <property type="molecule type" value="Genomic_DNA"/>
</dbReference>
<proteinExistence type="predicted"/>
<evidence type="ECO:0000313" key="1">
    <source>
        <dbReference type="EMBL" id="KAJ5114184.1"/>
    </source>
</evidence>
<name>A0A9W9G914_9EURO</name>
<reference evidence="1" key="1">
    <citation type="submission" date="2022-11" db="EMBL/GenBank/DDBJ databases">
        <authorList>
            <person name="Petersen C."/>
        </authorList>
    </citation>
    <scope>NUCLEOTIDE SEQUENCE</scope>
    <source>
        <strain evidence="1">IBT 30069</strain>
    </source>
</reference>